<sequence>MSVLFISGSPSAGSRIEAPTEGPLPRIDAVLEEAPVAAVA</sequence>
<dbReference type="Proteomes" id="UP000660454">
    <property type="component" value="Unassembled WGS sequence"/>
</dbReference>
<dbReference type="RefSeq" id="WP_275414059.1">
    <property type="nucleotide sequence ID" value="NZ_BOOF01000001.1"/>
</dbReference>
<evidence type="ECO:0000313" key="2">
    <source>
        <dbReference type="EMBL" id="GIH59268.1"/>
    </source>
</evidence>
<evidence type="ECO:0000256" key="1">
    <source>
        <dbReference type="SAM" id="MobiDB-lite"/>
    </source>
</evidence>
<protein>
    <recommendedName>
        <fullName evidence="4">FMN reductase</fullName>
    </recommendedName>
</protein>
<keyword evidence="3" id="KW-1185">Reference proteome</keyword>
<feature type="region of interest" description="Disordered" evidence="1">
    <location>
        <begin position="1"/>
        <end position="22"/>
    </location>
</feature>
<dbReference type="EMBL" id="BOOF01000001">
    <property type="protein sequence ID" value="GIH59268.1"/>
    <property type="molecule type" value="Genomic_DNA"/>
</dbReference>
<accession>A0ABQ4GCW6</accession>
<evidence type="ECO:0000313" key="3">
    <source>
        <dbReference type="Proteomes" id="UP000660454"/>
    </source>
</evidence>
<comment type="caution">
    <text evidence="2">The sequence shown here is derived from an EMBL/GenBank/DDBJ whole genome shotgun (WGS) entry which is preliminary data.</text>
</comment>
<proteinExistence type="predicted"/>
<reference evidence="2 3" key="1">
    <citation type="submission" date="2021-01" db="EMBL/GenBank/DDBJ databases">
        <title>Whole genome shotgun sequence of Microbispora siamensis NBRC 104113.</title>
        <authorList>
            <person name="Komaki H."/>
            <person name="Tamura T."/>
        </authorList>
    </citation>
    <scope>NUCLEOTIDE SEQUENCE [LARGE SCALE GENOMIC DNA]</scope>
    <source>
        <strain evidence="2 3">NBRC 104113</strain>
    </source>
</reference>
<organism evidence="2 3">
    <name type="scientific">Microbispora siamensis</name>
    <dbReference type="NCBI Taxonomy" id="564413"/>
    <lineage>
        <taxon>Bacteria</taxon>
        <taxon>Bacillati</taxon>
        <taxon>Actinomycetota</taxon>
        <taxon>Actinomycetes</taxon>
        <taxon>Streptosporangiales</taxon>
        <taxon>Streptosporangiaceae</taxon>
        <taxon>Microbispora</taxon>
    </lineage>
</organism>
<name>A0ABQ4GCW6_9ACTN</name>
<gene>
    <name evidence="2" type="ORF">Msi02_00850</name>
</gene>
<evidence type="ECO:0008006" key="4">
    <source>
        <dbReference type="Google" id="ProtNLM"/>
    </source>
</evidence>